<dbReference type="PANTHER" id="PTHR10903">
    <property type="entry name" value="GTPASE, IMAP FAMILY MEMBER-RELATED"/>
    <property type="match status" value="1"/>
</dbReference>
<gene>
    <name evidence="19" type="primary">GIMAP8</name>
</gene>
<evidence type="ECO:0000256" key="8">
    <source>
        <dbReference type="ARBA" id="ARBA00022741"/>
    </source>
</evidence>
<dbReference type="InterPro" id="IPR045058">
    <property type="entry name" value="GIMA/IAN/Toc"/>
</dbReference>
<accession>A0A4W2D4F3</accession>
<keyword evidence="17" id="KW-0732">Signal</keyword>
<evidence type="ECO:0000256" key="12">
    <source>
        <dbReference type="ARBA" id="ARBA00023134"/>
    </source>
</evidence>
<evidence type="ECO:0000256" key="6">
    <source>
        <dbReference type="ARBA" id="ARBA00022490"/>
    </source>
</evidence>
<evidence type="ECO:0000256" key="15">
    <source>
        <dbReference type="ARBA" id="ARBA00077278"/>
    </source>
</evidence>
<feature type="domain" description="AIG1-type G" evidence="18">
    <location>
        <begin position="481"/>
        <end position="689"/>
    </location>
</feature>
<evidence type="ECO:0000256" key="5">
    <source>
        <dbReference type="ARBA" id="ARBA00008535"/>
    </source>
</evidence>
<keyword evidence="8" id="KW-0547">Nucleotide-binding</keyword>
<keyword evidence="7" id="KW-0677">Repeat</keyword>
<keyword evidence="10" id="KW-0333">Golgi apparatus</keyword>
<dbReference type="OMA" id="CIFREKE"/>
<evidence type="ECO:0000256" key="11">
    <source>
        <dbReference type="ARBA" id="ARBA00023128"/>
    </source>
</evidence>
<feature type="region of interest" description="Disordered" evidence="16">
    <location>
        <begin position="240"/>
        <end position="288"/>
    </location>
</feature>
<feature type="compositionally biased region" description="Basic and acidic residues" evidence="16">
    <location>
        <begin position="261"/>
        <end position="276"/>
    </location>
</feature>
<comment type="similarity">
    <text evidence="5">Belongs to the TRAFAC class TrmE-Era-EngA-EngB-Septin-like GTPase superfamily. AIG1/Toc34/Toc159-like paraseptin GTPase family. IAN subfamily.</text>
</comment>
<dbReference type="Ensembl" id="ENSBIXT00000034955.1">
    <property type="protein sequence ID" value="ENSBIXP00000020722.1"/>
    <property type="gene ID" value="ENSBIXG00000004788.1"/>
</dbReference>
<comment type="subcellular location">
    <subcellularLocation>
        <location evidence="3">Cytoplasm</location>
        <location evidence="3">Cytosol</location>
    </subcellularLocation>
    <subcellularLocation>
        <location evidence="2">Endoplasmic reticulum</location>
    </subcellularLocation>
    <subcellularLocation>
        <location evidence="4">Golgi apparatus</location>
    </subcellularLocation>
    <subcellularLocation>
        <location evidence="1">Mitochondrion</location>
    </subcellularLocation>
</comment>
<keyword evidence="9" id="KW-0256">Endoplasmic reticulum</keyword>
<dbReference type="GO" id="GO:0005525">
    <property type="term" value="F:GTP binding"/>
    <property type="evidence" value="ECO:0007669"/>
    <property type="project" value="UniProtKB-KW"/>
</dbReference>
<evidence type="ECO:0000256" key="1">
    <source>
        <dbReference type="ARBA" id="ARBA00004173"/>
    </source>
</evidence>
<name>A0A4W2D4F3_BOBOX</name>
<protein>
    <recommendedName>
        <fullName evidence="14">GTPase IMAP family member 8</fullName>
    </recommendedName>
    <alternativeName>
        <fullName evidence="15">Immune-associated nucleotide-binding protein 9</fullName>
    </alternativeName>
</protein>
<evidence type="ECO:0000256" key="16">
    <source>
        <dbReference type="SAM" id="MobiDB-lite"/>
    </source>
</evidence>
<evidence type="ECO:0000256" key="2">
    <source>
        <dbReference type="ARBA" id="ARBA00004240"/>
    </source>
</evidence>
<organism evidence="19 20">
    <name type="scientific">Bos indicus x Bos taurus</name>
    <name type="common">Hybrid cattle</name>
    <dbReference type="NCBI Taxonomy" id="30522"/>
    <lineage>
        <taxon>Eukaryota</taxon>
        <taxon>Metazoa</taxon>
        <taxon>Chordata</taxon>
        <taxon>Craniata</taxon>
        <taxon>Vertebrata</taxon>
        <taxon>Euteleostomi</taxon>
        <taxon>Mammalia</taxon>
        <taxon>Eutheria</taxon>
        <taxon>Laurasiatheria</taxon>
        <taxon>Artiodactyla</taxon>
        <taxon>Ruminantia</taxon>
        <taxon>Pecora</taxon>
        <taxon>Bovidae</taxon>
        <taxon>Bovinae</taxon>
        <taxon>Bos</taxon>
    </lineage>
</organism>
<comment type="function">
    <text evidence="13">Exerts an anti-apoptotic effect in the immune system and is involved in responses to infections.</text>
</comment>
<evidence type="ECO:0000256" key="10">
    <source>
        <dbReference type="ARBA" id="ARBA00023034"/>
    </source>
</evidence>
<dbReference type="GO" id="GO:0005783">
    <property type="term" value="C:endoplasmic reticulum"/>
    <property type="evidence" value="ECO:0007669"/>
    <property type="project" value="UniProtKB-SubCell"/>
</dbReference>
<evidence type="ECO:0000259" key="18">
    <source>
        <dbReference type="PROSITE" id="PS51720"/>
    </source>
</evidence>
<dbReference type="Gene3D" id="3.40.50.300">
    <property type="entry name" value="P-loop containing nucleotide triphosphate hydrolases"/>
    <property type="match status" value="3"/>
</dbReference>
<dbReference type="SUPFAM" id="SSF52540">
    <property type="entry name" value="P-loop containing nucleoside triphosphate hydrolases"/>
    <property type="match status" value="3"/>
</dbReference>
<keyword evidence="11" id="KW-0496">Mitochondrion</keyword>
<evidence type="ECO:0000256" key="3">
    <source>
        <dbReference type="ARBA" id="ARBA00004514"/>
    </source>
</evidence>
<dbReference type="InterPro" id="IPR006703">
    <property type="entry name" value="G_AIG1"/>
</dbReference>
<dbReference type="FunFam" id="3.40.50.300:FF:000536">
    <property type="entry name" value="GTPase IMAP family member 8"/>
    <property type="match status" value="3"/>
</dbReference>
<reference evidence="19 20" key="1">
    <citation type="submission" date="2018-11" db="EMBL/GenBank/DDBJ databases">
        <title>Haplotype-resolved cattle genomes.</title>
        <authorList>
            <person name="Low W.Y."/>
            <person name="Tearle R."/>
            <person name="Bickhart D.M."/>
            <person name="Rosen B.D."/>
            <person name="Koren S."/>
            <person name="Rhie A."/>
            <person name="Hiendleder S."/>
            <person name="Phillippy A.M."/>
            <person name="Smith T.P.L."/>
            <person name="Williams J.L."/>
        </authorList>
    </citation>
    <scope>NUCLEOTIDE SEQUENCE [LARGE SCALE GENOMIC DNA]</scope>
</reference>
<feature type="chain" id="PRO_5021342428" description="GTPase IMAP family member 8" evidence="17">
    <location>
        <begin position="29"/>
        <end position="706"/>
    </location>
</feature>
<feature type="signal peptide" evidence="17">
    <location>
        <begin position="1"/>
        <end position="28"/>
    </location>
</feature>
<feature type="domain" description="AIG1-type G" evidence="18">
    <location>
        <begin position="50"/>
        <end position="246"/>
    </location>
</feature>
<dbReference type="PANTHER" id="PTHR10903:SF73">
    <property type="entry name" value="GTPASE IMAP FAMILY MEMBER 8"/>
    <property type="match status" value="1"/>
</dbReference>
<dbReference type="GO" id="GO:0005829">
    <property type="term" value="C:cytosol"/>
    <property type="evidence" value="ECO:0007669"/>
    <property type="project" value="UniProtKB-SubCell"/>
</dbReference>
<feature type="domain" description="AIG1-type G" evidence="18">
    <location>
        <begin position="291"/>
        <end position="480"/>
    </location>
</feature>
<dbReference type="Proteomes" id="UP000314981">
    <property type="component" value="Chromosome 4"/>
</dbReference>
<dbReference type="GO" id="GO:0005794">
    <property type="term" value="C:Golgi apparatus"/>
    <property type="evidence" value="ECO:0007669"/>
    <property type="project" value="UniProtKB-SubCell"/>
</dbReference>
<evidence type="ECO:0000256" key="17">
    <source>
        <dbReference type="SAM" id="SignalP"/>
    </source>
</evidence>
<dbReference type="GO" id="GO:0005739">
    <property type="term" value="C:mitochondrion"/>
    <property type="evidence" value="ECO:0007669"/>
    <property type="project" value="UniProtKB-SubCell"/>
</dbReference>
<evidence type="ECO:0000256" key="9">
    <source>
        <dbReference type="ARBA" id="ARBA00022824"/>
    </source>
</evidence>
<evidence type="ECO:0000256" key="13">
    <source>
        <dbReference type="ARBA" id="ARBA00056809"/>
    </source>
</evidence>
<dbReference type="AlphaFoldDB" id="A0A4W2D4F3"/>
<keyword evidence="12" id="KW-0342">GTP-binding</keyword>
<sequence>MSAGVLEKVCLSVLFSLLLSWSLQSGLADDEKISTRSPSQESESEQGSSTMEVRLLLLGKRGAGKSATGNSILGKAVFKSRFSEQPVTRSCQRESGITQGREVVVIDTPDLFSSIDDIAFVDNIKCCLELSAPSLHALLLVVSLGNYTVEDRQTAEHIQKVFEEKARRHTIIVFTRKDEDGSLEDYVKNNTSLQDLVQCFGGQYCAFNNKASKDENDVQVKELLGKVKYLVENNGPYAVNLRDEDRSLQDSVNEDTSQHSMNEDTSQRKDHPHGSGEQHQQMTGWEPSPWPPALKVLLVGKRGVGKSAVGNSLLGKRVFETRYSEKPVTQRCMSESRIWRERQVLIIDTPDFSSSKDIEQDLVNNTYPGPHAFLLVTPLGSFNEKDDMVLSTIQRIFGDKFIEYMIILLTREEDIENPDLEKFLARSKRLKELINKCKNQYSVFNYRATEEEKQCQVDKLLQEIVSMVQQNGDKPCTFREKEPLHIILVGKSGTGKSASGNTILGSPEFHSQLKAQPVTTSCHVGRRTWNGQDVVVMDTPALCQESRAEGDLSQLEKAVKDCRSYYKEGSTVLVLVLQLGRITTEDKKAVVDLECIFGAEVMEYMIVLFTRKEDLETGKLDDYVNNTNNKYLKNIIAKCKGRYCAFNNKETGQAREDQAKELLTMASEVIKGGGQHKHPRTWNVGKIMKNIQEKPSKLLSNLKERF</sequence>
<reference evidence="19" key="3">
    <citation type="submission" date="2025-09" db="UniProtKB">
        <authorList>
            <consortium name="Ensembl"/>
        </authorList>
    </citation>
    <scope>IDENTIFICATION</scope>
</reference>
<evidence type="ECO:0000256" key="14">
    <source>
        <dbReference type="ARBA" id="ARBA00073539"/>
    </source>
</evidence>
<dbReference type="Pfam" id="PF04548">
    <property type="entry name" value="AIG1"/>
    <property type="match status" value="3"/>
</dbReference>
<feature type="compositionally biased region" description="Polar residues" evidence="16">
    <location>
        <begin position="249"/>
        <end position="260"/>
    </location>
</feature>
<evidence type="ECO:0000256" key="7">
    <source>
        <dbReference type="ARBA" id="ARBA00022737"/>
    </source>
</evidence>
<evidence type="ECO:0000313" key="20">
    <source>
        <dbReference type="Proteomes" id="UP000314981"/>
    </source>
</evidence>
<evidence type="ECO:0000313" key="19">
    <source>
        <dbReference type="Ensembl" id="ENSBIXP00000020722.1"/>
    </source>
</evidence>
<proteinExistence type="inferred from homology"/>
<evidence type="ECO:0000256" key="4">
    <source>
        <dbReference type="ARBA" id="ARBA00004555"/>
    </source>
</evidence>
<keyword evidence="20" id="KW-1185">Reference proteome</keyword>
<dbReference type="PROSITE" id="PS51720">
    <property type="entry name" value="G_AIG1"/>
    <property type="match status" value="3"/>
</dbReference>
<reference evidence="19" key="2">
    <citation type="submission" date="2025-08" db="UniProtKB">
        <authorList>
            <consortium name="Ensembl"/>
        </authorList>
    </citation>
    <scope>IDENTIFICATION</scope>
</reference>
<keyword evidence="6" id="KW-0963">Cytoplasm</keyword>
<dbReference type="CDD" id="cd01852">
    <property type="entry name" value="AIG1"/>
    <property type="match status" value="3"/>
</dbReference>
<dbReference type="InterPro" id="IPR027417">
    <property type="entry name" value="P-loop_NTPase"/>
</dbReference>
<dbReference type="STRING" id="30522.A0A4W2D4F3"/>